<dbReference type="Gene3D" id="2.120.10.30">
    <property type="entry name" value="TolB, C-terminal domain"/>
    <property type="match status" value="1"/>
</dbReference>
<dbReference type="KEGG" id="hbs:IPV69_08890"/>
<reference evidence="2 3" key="1">
    <citation type="submission" date="2020-10" db="EMBL/GenBank/DDBJ databases">
        <title>Wide distribution of Phycisphaera-like planctomycetes from WD2101 soil group in peatlands and genome analysis of the first cultivated representative.</title>
        <authorList>
            <person name="Dedysh S.N."/>
            <person name="Beletsky A.V."/>
            <person name="Ivanova A."/>
            <person name="Kulichevskaya I.S."/>
            <person name="Suzina N.E."/>
            <person name="Philippov D.A."/>
            <person name="Rakitin A.L."/>
            <person name="Mardanov A.V."/>
            <person name="Ravin N.V."/>
        </authorList>
    </citation>
    <scope>NUCLEOTIDE SEQUENCE [LARGE SCALE GENOMIC DNA]</scope>
    <source>
        <strain evidence="2 3">M1803</strain>
    </source>
</reference>
<feature type="signal peptide" evidence="1">
    <location>
        <begin position="1"/>
        <end position="28"/>
    </location>
</feature>
<dbReference type="PANTHER" id="PTHR24104:SF25">
    <property type="entry name" value="PROTEIN LIN-41"/>
    <property type="match status" value="1"/>
</dbReference>
<keyword evidence="3" id="KW-1185">Reference proteome</keyword>
<dbReference type="RefSeq" id="WP_206294737.1">
    <property type="nucleotide sequence ID" value="NZ_CP063458.1"/>
</dbReference>
<sequence length="365" mass="39349">MKLLSMKSLAAAALSAAVLVPLAGRALAHESLDHLKPAPADALSVTEAVKSGSGANVYESVPMWCQMPDARKTVGATHGGIVVDKKGNIYFSMDGPADGPGILVYSPDGKFLRGMVGKEFLGCHGLCINEENGEEFIYAAHLKGKQGVKFKLDGTVVWKLPIPKESGKYDDPKGKAYSPTGIAVAPNGDVYIVDGYGAQWVHQWDKNQKYIRTFGGPGKEPGKFNTCHGIGLDTRSGKPLLLICDRANDRLQHFDLDGKFVAVITEGLRKPCSVSFHGKRVAIAELQGRVAIIDETNKVVSALGDNPDKAQWAKFGVKPEEMKEGIFTAPHGVSFDAEGNLYVMDWNQSGRVSKLNWIKQTAAAR</sequence>
<evidence type="ECO:0000256" key="1">
    <source>
        <dbReference type="SAM" id="SignalP"/>
    </source>
</evidence>
<dbReference type="InterPro" id="IPR050952">
    <property type="entry name" value="TRIM-NHL_E3_ligases"/>
</dbReference>
<evidence type="ECO:0000313" key="3">
    <source>
        <dbReference type="Proteomes" id="UP000593765"/>
    </source>
</evidence>
<proteinExistence type="predicted"/>
<gene>
    <name evidence="2" type="ORF">IPV69_08890</name>
</gene>
<dbReference type="PANTHER" id="PTHR24104">
    <property type="entry name" value="E3 UBIQUITIN-PROTEIN LIGASE NHLRC1-RELATED"/>
    <property type="match status" value="1"/>
</dbReference>
<keyword evidence="1" id="KW-0732">Signal</keyword>
<feature type="chain" id="PRO_5034496442" evidence="1">
    <location>
        <begin position="29"/>
        <end position="365"/>
    </location>
</feature>
<name>A0A7M2X178_9BACT</name>
<dbReference type="EMBL" id="CP063458">
    <property type="protein sequence ID" value="QOV91453.1"/>
    <property type="molecule type" value="Genomic_DNA"/>
</dbReference>
<dbReference type="GO" id="GO:0008270">
    <property type="term" value="F:zinc ion binding"/>
    <property type="evidence" value="ECO:0007669"/>
    <property type="project" value="UniProtKB-KW"/>
</dbReference>
<accession>A0A7M2X178</accession>
<protein>
    <submittedName>
        <fullName evidence="2">6-bladed beta-propeller</fullName>
    </submittedName>
</protein>
<dbReference type="AlphaFoldDB" id="A0A7M2X178"/>
<organism evidence="2 3">
    <name type="scientific">Humisphaera borealis</name>
    <dbReference type="NCBI Taxonomy" id="2807512"/>
    <lineage>
        <taxon>Bacteria</taxon>
        <taxon>Pseudomonadati</taxon>
        <taxon>Planctomycetota</taxon>
        <taxon>Phycisphaerae</taxon>
        <taxon>Tepidisphaerales</taxon>
        <taxon>Tepidisphaeraceae</taxon>
        <taxon>Humisphaera</taxon>
    </lineage>
</organism>
<evidence type="ECO:0000313" key="2">
    <source>
        <dbReference type="EMBL" id="QOV91453.1"/>
    </source>
</evidence>
<dbReference type="Proteomes" id="UP000593765">
    <property type="component" value="Chromosome"/>
</dbReference>
<dbReference type="InterPro" id="IPR011042">
    <property type="entry name" value="6-blade_b-propeller_TolB-like"/>
</dbReference>
<dbReference type="SUPFAM" id="SSF101898">
    <property type="entry name" value="NHL repeat"/>
    <property type="match status" value="1"/>
</dbReference>